<dbReference type="Proteomes" id="UP000229945">
    <property type="component" value="Segment"/>
</dbReference>
<keyword evidence="2" id="KW-1185">Reference proteome</keyword>
<dbReference type="EMBL" id="KU130129">
    <property type="protein sequence ID" value="AMR57865.1"/>
    <property type="molecule type" value="Genomic_DNA"/>
</dbReference>
<accession>A0A142IF60</accession>
<name>A0A142IF60_9CAUD</name>
<evidence type="ECO:0000313" key="2">
    <source>
        <dbReference type="Proteomes" id="UP000229945"/>
    </source>
</evidence>
<proteinExistence type="predicted"/>
<sequence length="91" mass="10268">MELVKYLAIKFEEVQAYISGPYVNDIAGYEKARREAVARVAELIEQVSPAMSELLALANEFNIPANIKVGKYTNDFRLIDAVDWDSSSMYC</sequence>
<reference evidence="1 2" key="1">
    <citation type="journal article" date="2016" name="Front. Microbiol.">
        <title>Characterization of Novel Bacteriophages for Biocontrol of Bacterial Blight in Leek Caused by Pseudomonas syringae pv. porri.</title>
        <authorList>
            <person name="Rombouts S."/>
            <person name="Lavigne R."/>
        </authorList>
    </citation>
    <scope>NUCLEOTIDE SEQUENCE [LARGE SCALE GENOMIC DNA]</scope>
</reference>
<gene>
    <name evidence="1" type="ORF">vB_PsyM_KIL4_0141</name>
</gene>
<protein>
    <submittedName>
        <fullName evidence="1">Uncharacterized protein</fullName>
    </submittedName>
</protein>
<evidence type="ECO:0000313" key="1">
    <source>
        <dbReference type="EMBL" id="AMR57865.1"/>
    </source>
</evidence>
<organism evidence="1 2">
    <name type="scientific">Pseudomonas phage vB_PsyM_KIL4</name>
    <dbReference type="NCBI Taxonomy" id="1777069"/>
    <lineage>
        <taxon>Viruses</taxon>
        <taxon>Duplodnaviria</taxon>
        <taxon>Heunggongvirae</taxon>
        <taxon>Uroviricota</taxon>
        <taxon>Caudoviricetes</taxon>
        <taxon>Vandenendeviridae</taxon>
        <taxon>Gorskivirinae</taxon>
        <taxon>Flaumdravirus</taxon>
        <taxon>Flaumdravirus KIL2</taxon>
    </lineage>
</organism>